<proteinExistence type="predicted"/>
<reference evidence="2" key="1">
    <citation type="journal article" date="2017" name="Nat. Microbiol.">
        <title>Global analysis of biosynthetic gene clusters reveals vast potential of secondary metabolite production in Penicillium species.</title>
        <authorList>
            <person name="Nielsen J.C."/>
            <person name="Grijseels S."/>
            <person name="Prigent S."/>
            <person name="Ji B."/>
            <person name="Dainat J."/>
            <person name="Nielsen K.F."/>
            <person name="Frisvad J.C."/>
            <person name="Workman M."/>
            <person name="Nielsen J."/>
        </authorList>
    </citation>
    <scope>NUCLEOTIDE SEQUENCE [LARGE SCALE GENOMIC DNA]</scope>
    <source>
        <strain evidence="2">IBT 31811</strain>
    </source>
</reference>
<dbReference type="Proteomes" id="UP000191672">
    <property type="component" value="Unassembled WGS sequence"/>
</dbReference>
<name>A0A1V6Q1R7_9EURO</name>
<sequence length="25" mass="2659">MGTVDIITGKVIAFHVADEVLTDDV</sequence>
<evidence type="ECO:0000313" key="2">
    <source>
        <dbReference type="Proteomes" id="UP000191672"/>
    </source>
</evidence>
<keyword evidence="2" id="KW-1185">Reference proteome</keyword>
<accession>A0A1V6Q1R7</accession>
<gene>
    <name evidence="1" type="ORF">PENANT_c017G04608</name>
</gene>
<organism evidence="1 2">
    <name type="scientific">Penicillium antarcticum</name>
    <dbReference type="NCBI Taxonomy" id="416450"/>
    <lineage>
        <taxon>Eukaryota</taxon>
        <taxon>Fungi</taxon>
        <taxon>Dikarya</taxon>
        <taxon>Ascomycota</taxon>
        <taxon>Pezizomycotina</taxon>
        <taxon>Eurotiomycetes</taxon>
        <taxon>Eurotiomycetidae</taxon>
        <taxon>Eurotiales</taxon>
        <taxon>Aspergillaceae</taxon>
        <taxon>Penicillium</taxon>
    </lineage>
</organism>
<protein>
    <submittedName>
        <fullName evidence="1">Uncharacterized protein</fullName>
    </submittedName>
</protein>
<dbReference type="EMBL" id="MDYN01000017">
    <property type="protein sequence ID" value="OQD83228.1"/>
    <property type="molecule type" value="Genomic_DNA"/>
</dbReference>
<comment type="caution">
    <text evidence="1">The sequence shown here is derived from an EMBL/GenBank/DDBJ whole genome shotgun (WGS) entry which is preliminary data.</text>
</comment>
<evidence type="ECO:0000313" key="1">
    <source>
        <dbReference type="EMBL" id="OQD83228.1"/>
    </source>
</evidence>
<dbReference type="AlphaFoldDB" id="A0A1V6Q1R7"/>